<feature type="region of interest" description="Disordered" evidence="1">
    <location>
        <begin position="471"/>
        <end position="502"/>
    </location>
</feature>
<dbReference type="Gene3D" id="3.90.226.10">
    <property type="entry name" value="2-enoyl-CoA Hydratase, Chain A, domain 1"/>
    <property type="match status" value="1"/>
</dbReference>
<gene>
    <name evidence="3" type="ORF">FBZ89_11737</name>
</gene>
<reference evidence="3 4" key="1">
    <citation type="submission" date="2019-06" db="EMBL/GenBank/DDBJ databases">
        <title>Genomic Encyclopedia of Type Strains, Phase IV (KMG-V): Genome sequencing to study the core and pangenomes of soil and plant-associated prokaryotes.</title>
        <authorList>
            <person name="Whitman W."/>
        </authorList>
    </citation>
    <scope>NUCLEOTIDE SEQUENCE [LARGE SCALE GENOMIC DNA]</scope>
    <source>
        <strain evidence="3 4">BR 11880</strain>
    </source>
</reference>
<organism evidence="3 4">
    <name type="scientific">Nitrospirillum amazonense</name>
    <dbReference type="NCBI Taxonomy" id="28077"/>
    <lineage>
        <taxon>Bacteria</taxon>
        <taxon>Pseudomonadati</taxon>
        <taxon>Pseudomonadota</taxon>
        <taxon>Alphaproteobacteria</taxon>
        <taxon>Rhodospirillales</taxon>
        <taxon>Azospirillaceae</taxon>
        <taxon>Nitrospirillum</taxon>
    </lineage>
</organism>
<proteinExistence type="predicted"/>
<feature type="compositionally biased region" description="Polar residues" evidence="1">
    <location>
        <begin position="471"/>
        <end position="482"/>
    </location>
</feature>
<sequence>MTVGIGCMGGGRLGGGHLGRNAAAALMMVAAWTTSALAADANDWRRTAETDLDAMHDILVANHPAMVVAKDSAPFRAWLETGRVEAKKLLPAVRDELTYFDLLRFYAGGFRDSHIGAYWLKDPGRLKRPYIWPGFNLAWAGGGYIVTDHPPDTALPPAGAQLVACDGVPATALAHDRQERNGQDLTLDSQRRRHAFWLLWAGEGSLFLPPLKACTFTLSGGGPASSYALTYRPTKADSRPAPPARAQFGLSRWGQDGWWIGAPDMASDQAWKRTLTAVKTHLQAMRRARTVVVDVRGNTGGSGDFAYALANLLWGADMVNAGKPDLGPVVYRASRLNRDQLAAYLPQMKEINVQTGSAAILRRLLARYDEAIAAGRTTFTEEAPGRNQPLRPPPNPLRGQVIVLTDGACVSACLDLVDLFLALPNVRQAGTETDADTIFMEMTKAPLPSGHAGISFGHKAWVERPRGSNVSYHPTPGLSWTGNPADDAGERAWLAKAAGATP</sequence>
<feature type="region of interest" description="Disordered" evidence="1">
    <location>
        <begin position="377"/>
        <end position="396"/>
    </location>
</feature>
<dbReference type="AlphaFoldDB" id="A0A560EXV3"/>
<evidence type="ECO:0000256" key="2">
    <source>
        <dbReference type="SAM" id="SignalP"/>
    </source>
</evidence>
<feature type="chain" id="PRO_5022201852" evidence="2">
    <location>
        <begin position="39"/>
        <end position="502"/>
    </location>
</feature>
<evidence type="ECO:0000313" key="3">
    <source>
        <dbReference type="EMBL" id="TWB14173.1"/>
    </source>
</evidence>
<evidence type="ECO:0000256" key="1">
    <source>
        <dbReference type="SAM" id="MobiDB-lite"/>
    </source>
</evidence>
<dbReference type="Proteomes" id="UP000319859">
    <property type="component" value="Unassembled WGS sequence"/>
</dbReference>
<dbReference type="SUPFAM" id="SSF52096">
    <property type="entry name" value="ClpP/crotonase"/>
    <property type="match status" value="1"/>
</dbReference>
<dbReference type="EMBL" id="VITN01000017">
    <property type="protein sequence ID" value="TWB14173.1"/>
    <property type="molecule type" value="Genomic_DNA"/>
</dbReference>
<dbReference type="InterPro" id="IPR029045">
    <property type="entry name" value="ClpP/crotonase-like_dom_sf"/>
</dbReference>
<accession>A0A560EXV3</accession>
<keyword evidence="2" id="KW-0732">Signal</keyword>
<name>A0A560EXV3_9PROT</name>
<dbReference type="OrthoDB" id="7266775at2"/>
<protein>
    <submittedName>
        <fullName evidence="3">Peptidase S41-like protein</fullName>
    </submittedName>
</protein>
<feature type="signal peptide" evidence="2">
    <location>
        <begin position="1"/>
        <end position="38"/>
    </location>
</feature>
<evidence type="ECO:0000313" key="4">
    <source>
        <dbReference type="Proteomes" id="UP000319859"/>
    </source>
</evidence>
<comment type="caution">
    <text evidence="3">The sequence shown here is derived from an EMBL/GenBank/DDBJ whole genome shotgun (WGS) entry which is preliminary data.</text>
</comment>